<evidence type="ECO:0000256" key="1">
    <source>
        <dbReference type="SAM" id="Phobius"/>
    </source>
</evidence>
<keyword evidence="1" id="KW-1133">Transmembrane helix</keyword>
<sequence>MFDAAGGSGRTAHASPYRTPWTDGKWPSVQGGRTLHGALSAVSGQSYAVRTGPGPRHDALFRSGRPAVFVLLLILILILFGSGFLNPLWWWVAAVLVFGATRHGRDRGGGWIRGDGSDVGPYREHEHRRDRQERWDRRYSRRHRARWRREDRRDYERRG</sequence>
<gene>
    <name evidence="2" type="ORF">GCM10022232_46310</name>
</gene>
<evidence type="ECO:0000313" key="3">
    <source>
        <dbReference type="Proteomes" id="UP001500456"/>
    </source>
</evidence>
<reference evidence="3" key="1">
    <citation type="journal article" date="2019" name="Int. J. Syst. Evol. Microbiol.">
        <title>The Global Catalogue of Microorganisms (GCM) 10K type strain sequencing project: providing services to taxonomists for standard genome sequencing and annotation.</title>
        <authorList>
            <consortium name="The Broad Institute Genomics Platform"/>
            <consortium name="The Broad Institute Genome Sequencing Center for Infectious Disease"/>
            <person name="Wu L."/>
            <person name="Ma J."/>
        </authorList>
    </citation>
    <scope>NUCLEOTIDE SEQUENCE [LARGE SCALE GENOMIC DNA]</scope>
    <source>
        <strain evidence="3">JCM 16924</strain>
    </source>
</reference>
<keyword evidence="1" id="KW-0812">Transmembrane</keyword>
<evidence type="ECO:0000313" key="2">
    <source>
        <dbReference type="EMBL" id="GAA4002291.1"/>
    </source>
</evidence>
<evidence type="ECO:0008006" key="4">
    <source>
        <dbReference type="Google" id="ProtNLM"/>
    </source>
</evidence>
<accession>A0ABP7RUB9</accession>
<keyword evidence="3" id="KW-1185">Reference proteome</keyword>
<proteinExistence type="predicted"/>
<name>A0ABP7RUB9_9ACTN</name>
<protein>
    <recommendedName>
        <fullName evidence="4">Integral membrane protein</fullName>
    </recommendedName>
</protein>
<dbReference type="EMBL" id="BAAAZX010000013">
    <property type="protein sequence ID" value="GAA4002291.1"/>
    <property type="molecule type" value="Genomic_DNA"/>
</dbReference>
<dbReference type="Proteomes" id="UP001500456">
    <property type="component" value="Unassembled WGS sequence"/>
</dbReference>
<organism evidence="2 3">
    <name type="scientific">Streptomyces plumbiresistens</name>
    <dbReference type="NCBI Taxonomy" id="511811"/>
    <lineage>
        <taxon>Bacteria</taxon>
        <taxon>Bacillati</taxon>
        <taxon>Actinomycetota</taxon>
        <taxon>Actinomycetes</taxon>
        <taxon>Kitasatosporales</taxon>
        <taxon>Streptomycetaceae</taxon>
        <taxon>Streptomyces</taxon>
    </lineage>
</organism>
<comment type="caution">
    <text evidence="2">The sequence shown here is derived from an EMBL/GenBank/DDBJ whole genome shotgun (WGS) entry which is preliminary data.</text>
</comment>
<keyword evidence="1" id="KW-0472">Membrane</keyword>
<feature type="transmembrane region" description="Helical" evidence="1">
    <location>
        <begin position="66"/>
        <end position="82"/>
    </location>
</feature>